<proteinExistence type="predicted"/>
<sequence>MEYLSPSNFKRGNEYMYSQYSPLLGQLRKAIRKISQKYERECERLLDSSIPKTEFDRGHTPGNEQRRSPFPVRTDDDTGPLANFYYGAGSHTGGA</sequence>
<accession>A0ACC1IY29</accession>
<dbReference type="EMBL" id="JANBPW010006521">
    <property type="protein sequence ID" value="KAJ1929385.1"/>
    <property type="molecule type" value="Genomic_DNA"/>
</dbReference>
<evidence type="ECO:0000313" key="2">
    <source>
        <dbReference type="Proteomes" id="UP001150603"/>
    </source>
</evidence>
<dbReference type="Proteomes" id="UP001150603">
    <property type="component" value="Unassembled WGS sequence"/>
</dbReference>
<evidence type="ECO:0000313" key="1">
    <source>
        <dbReference type="EMBL" id="KAJ1929385.1"/>
    </source>
</evidence>
<protein>
    <submittedName>
        <fullName evidence="1">Uncharacterized protein</fullName>
    </submittedName>
</protein>
<gene>
    <name evidence="1" type="ORF">FBU59_007052</name>
</gene>
<name>A0ACC1IY29_9FUNG</name>
<organism evidence="1 2">
    <name type="scientific">Linderina macrospora</name>
    <dbReference type="NCBI Taxonomy" id="4868"/>
    <lineage>
        <taxon>Eukaryota</taxon>
        <taxon>Fungi</taxon>
        <taxon>Fungi incertae sedis</taxon>
        <taxon>Zoopagomycota</taxon>
        <taxon>Kickxellomycotina</taxon>
        <taxon>Kickxellomycetes</taxon>
        <taxon>Kickxellales</taxon>
        <taxon>Kickxellaceae</taxon>
        <taxon>Linderina</taxon>
    </lineage>
</organism>
<comment type="caution">
    <text evidence="1">The sequence shown here is derived from an EMBL/GenBank/DDBJ whole genome shotgun (WGS) entry which is preliminary data.</text>
</comment>
<keyword evidence="2" id="KW-1185">Reference proteome</keyword>
<reference evidence="1" key="1">
    <citation type="submission" date="2022-07" db="EMBL/GenBank/DDBJ databases">
        <title>Phylogenomic reconstructions and comparative analyses of Kickxellomycotina fungi.</title>
        <authorList>
            <person name="Reynolds N.K."/>
            <person name="Stajich J.E."/>
            <person name="Barry K."/>
            <person name="Grigoriev I.V."/>
            <person name="Crous P."/>
            <person name="Smith M.E."/>
        </authorList>
    </citation>
    <scope>NUCLEOTIDE SEQUENCE</scope>
    <source>
        <strain evidence="1">NRRL 5244</strain>
    </source>
</reference>
<feature type="non-terminal residue" evidence="1">
    <location>
        <position position="95"/>
    </location>
</feature>